<dbReference type="Pfam" id="PF00723">
    <property type="entry name" value="Glyco_hydro_15"/>
    <property type="match status" value="1"/>
</dbReference>
<dbReference type="PANTHER" id="PTHR31616:SF0">
    <property type="entry name" value="GLUCAN 1,4-ALPHA-GLUCOSIDASE"/>
    <property type="match status" value="1"/>
</dbReference>
<evidence type="ECO:0000259" key="2">
    <source>
        <dbReference type="Pfam" id="PF19291"/>
    </source>
</evidence>
<feature type="domain" description="Trehalase-like N-terminal" evidence="2">
    <location>
        <begin position="18"/>
        <end position="156"/>
    </location>
</feature>
<organism evidence="3 4">
    <name type="scientific">Geoanaerobacter pelophilus</name>
    <dbReference type="NCBI Taxonomy" id="60036"/>
    <lineage>
        <taxon>Bacteria</taxon>
        <taxon>Pseudomonadati</taxon>
        <taxon>Thermodesulfobacteriota</taxon>
        <taxon>Desulfuromonadia</taxon>
        <taxon>Geobacterales</taxon>
        <taxon>Geobacteraceae</taxon>
        <taxon>Geoanaerobacter</taxon>
    </lineage>
</organism>
<dbReference type="InterPro" id="IPR011613">
    <property type="entry name" value="GH15-like"/>
</dbReference>
<comment type="caution">
    <text evidence="3">The sequence shown here is derived from an EMBL/GenBank/DDBJ whole genome shotgun (WGS) entry which is preliminary data.</text>
</comment>
<proteinExistence type="predicted"/>
<dbReference type="EMBL" id="BDQG01000001">
    <property type="protein sequence ID" value="GAW65425.1"/>
    <property type="molecule type" value="Genomic_DNA"/>
</dbReference>
<dbReference type="Pfam" id="PF19291">
    <property type="entry name" value="TREH_N"/>
    <property type="match status" value="1"/>
</dbReference>
<accession>A0ABQ0ME92</accession>
<name>A0ABQ0ME92_9BACT</name>
<evidence type="ECO:0000313" key="3">
    <source>
        <dbReference type="EMBL" id="GAW65425.1"/>
    </source>
</evidence>
<protein>
    <submittedName>
        <fullName evidence="3">Glucoamylase</fullName>
    </submittedName>
</protein>
<dbReference type="InterPro" id="IPR045582">
    <property type="entry name" value="Trehalase-like_N"/>
</dbReference>
<dbReference type="SUPFAM" id="SSF48208">
    <property type="entry name" value="Six-hairpin glycosidases"/>
    <property type="match status" value="1"/>
</dbReference>
<feature type="domain" description="GH15-like" evidence="1">
    <location>
        <begin position="235"/>
        <end position="596"/>
    </location>
</feature>
<dbReference type="Proteomes" id="UP000194153">
    <property type="component" value="Unassembled WGS sequence"/>
</dbReference>
<reference evidence="4" key="1">
    <citation type="submission" date="2017-05" db="EMBL/GenBank/DDBJ databases">
        <title>Draft genome sequence of Geobacter pelophilus, a iron(III)-reducing bacteria.</title>
        <authorList>
            <person name="Aoyagi T."/>
            <person name="Koike H."/>
            <person name="Morita T."/>
            <person name="Sato Y."/>
            <person name="Habe H."/>
            <person name="Hori T."/>
        </authorList>
    </citation>
    <scope>NUCLEOTIDE SEQUENCE [LARGE SCALE GENOMIC DNA]</scope>
    <source>
        <strain evidence="4">Drf2</strain>
    </source>
</reference>
<dbReference type="Gene3D" id="1.50.10.10">
    <property type="match status" value="1"/>
</dbReference>
<keyword evidence="4" id="KW-1185">Reference proteome</keyword>
<evidence type="ECO:0000313" key="4">
    <source>
        <dbReference type="Proteomes" id="UP000194153"/>
    </source>
</evidence>
<gene>
    <name evidence="3" type="ORF">GPEL0_01f0303</name>
</gene>
<evidence type="ECO:0000259" key="1">
    <source>
        <dbReference type="Pfam" id="PF00723"/>
    </source>
</evidence>
<dbReference type="PANTHER" id="PTHR31616">
    <property type="entry name" value="TREHALASE"/>
    <property type="match status" value="1"/>
</dbReference>
<dbReference type="InterPro" id="IPR008928">
    <property type="entry name" value="6-hairpin_glycosidase_sf"/>
</dbReference>
<sequence length="607" mass="68772">MAIIAKEGAVTMKHSLELALIGNCQVGALIDRQAEIVWYCLPRFDGDPVFCSLLKEHEPGSGFGYCSIELMDQVGCEQYYLTNSAVLVTRMTDCRGGVLEVVDFAPRFRQYGRMFTPMMLIRQIRRVQGTPRIVLRVRPARDYGTEQGDYTYGSNHVRYISNDMVLRLSTDASITTILQELPFLLEDELNLIFGPDETIQESVSELARRFKNETLSYWQDWVRDLGVPFEWQSEVIRAAITLKLNTFDDTGAIVAALTTSIPEAPDSGRNWDYRYCWLRDAYFVVNALNRLGTTHTMERYLRYLVNVVAGSEGGRLQPVYGIDGRTLLLEREVATLPGYRGMGPVRVGNLAYEQVQHDVYGSAILAVTHVFFDQRLMQRGDAALFHRLEPLGETAVQVHDQPDAGLWELRGMKRVHTFSSVMCWAACDRLSKIAVQLGLAERGAYWASQAQRIHESICSRAWNPEKKAFTAAFEGETLDASLLLLHDVGFLAADDPRFASTVAAIERELRHGDYIFRYVEKDDFGAPENAFIVCTYWYIYALVALGRGEEARRLFDNLLSRHNRHGLMAEHIDVASGEQWGNFVQTYSMVGLVNAAIRLSKRWDSAF</sequence>
<dbReference type="InterPro" id="IPR012341">
    <property type="entry name" value="6hp_glycosidase-like_sf"/>
</dbReference>